<dbReference type="AlphaFoldDB" id="A0A168MHJ1"/>
<protein>
    <submittedName>
        <fullName evidence="1">Uncharacterized protein</fullName>
    </submittedName>
</protein>
<gene>
    <name evidence="1" type="ORF">WY13_02599</name>
</gene>
<reference evidence="1 2" key="1">
    <citation type="journal article" date="2015" name="Biotechnol. Bioeng.">
        <title>Genome sequence and phenotypic characterization of Caulobacter segnis.</title>
        <authorList>
            <person name="Patel S."/>
            <person name="Fletcher B."/>
            <person name="Scott D.C."/>
            <person name="Ely B."/>
        </authorList>
    </citation>
    <scope>NUCLEOTIDE SEQUENCE [LARGE SCALE GENOMIC DNA]</scope>
    <source>
        <strain evidence="1 2">ERI-2</strain>
    </source>
</reference>
<accession>A0A168MHJ1</accession>
<evidence type="ECO:0000313" key="1">
    <source>
        <dbReference type="EMBL" id="OAA84700.1"/>
    </source>
</evidence>
<evidence type="ECO:0000313" key="2">
    <source>
        <dbReference type="Proteomes" id="UP000077407"/>
    </source>
</evidence>
<comment type="caution">
    <text evidence="1">The sequence shown here is derived from an EMBL/GenBank/DDBJ whole genome shotgun (WGS) entry which is preliminary data.</text>
</comment>
<proteinExistence type="predicted"/>
<dbReference type="Proteomes" id="UP000077407">
    <property type="component" value="Unassembled WGS sequence"/>
</dbReference>
<sequence>MSAKLIFKFKKNLLQIFQWSSANAVIDGKNTIKVPWTQETELLINEGHHRIQMSFPYMGSESGKASIEFNIRDEETFIITYKPPLTILTGGTILVETNN</sequence>
<dbReference type="EMBL" id="LITT01000035">
    <property type="protein sequence ID" value="OAA84700.1"/>
    <property type="molecule type" value="Genomic_DNA"/>
</dbReference>
<name>A0A168MHJ1_9CLOT</name>
<dbReference type="RefSeq" id="WP_063555995.1">
    <property type="nucleotide sequence ID" value="NZ_LITT01000035.1"/>
</dbReference>
<organism evidence="1 2">
    <name type="scientific">Clostridium ljungdahlii</name>
    <dbReference type="NCBI Taxonomy" id="1538"/>
    <lineage>
        <taxon>Bacteria</taxon>
        <taxon>Bacillati</taxon>
        <taxon>Bacillota</taxon>
        <taxon>Clostridia</taxon>
        <taxon>Eubacteriales</taxon>
        <taxon>Clostridiaceae</taxon>
        <taxon>Clostridium</taxon>
    </lineage>
</organism>
<dbReference type="PATRIC" id="fig|1538.10.peg.2494"/>